<dbReference type="EMBL" id="BAABFN010000021">
    <property type="protein sequence ID" value="GAA4318359.1"/>
    <property type="molecule type" value="Genomic_DNA"/>
</dbReference>
<name>A0ABP8G6K6_9BACT</name>
<dbReference type="Pfam" id="PF02627">
    <property type="entry name" value="CMD"/>
    <property type="match status" value="1"/>
</dbReference>
<dbReference type="SUPFAM" id="SSF69118">
    <property type="entry name" value="AhpD-like"/>
    <property type="match status" value="1"/>
</dbReference>
<accession>A0ABP8G6K6</accession>
<dbReference type="Gene3D" id="1.20.1290.10">
    <property type="entry name" value="AhpD-like"/>
    <property type="match status" value="1"/>
</dbReference>
<organism evidence="2 3">
    <name type="scientific">Compostibacter hankyongensis</name>
    <dbReference type="NCBI Taxonomy" id="1007089"/>
    <lineage>
        <taxon>Bacteria</taxon>
        <taxon>Pseudomonadati</taxon>
        <taxon>Bacteroidota</taxon>
        <taxon>Chitinophagia</taxon>
        <taxon>Chitinophagales</taxon>
        <taxon>Chitinophagaceae</taxon>
        <taxon>Compostibacter</taxon>
    </lineage>
</organism>
<sequence length="148" mass="16900">MKRLLILKAAPAAYEAMMGLESYLQNAGIKPEHYDLIKIRASQINHCAYCIDKHTRDARERGEREQRIYLLDAWRETDLFTDEEQAILALTEEITLIHKGGVSEATYTKAEQLFGESYLAQLLMAVVTINAWNRIGVTADMGRLIEKK</sequence>
<evidence type="ECO:0000313" key="3">
    <source>
        <dbReference type="Proteomes" id="UP001501207"/>
    </source>
</evidence>
<feature type="domain" description="Carboxymuconolactone decarboxylase-like" evidence="1">
    <location>
        <begin position="11"/>
        <end position="93"/>
    </location>
</feature>
<evidence type="ECO:0000313" key="2">
    <source>
        <dbReference type="EMBL" id="GAA4318359.1"/>
    </source>
</evidence>
<reference evidence="3" key="1">
    <citation type="journal article" date="2019" name="Int. J. Syst. Evol. Microbiol.">
        <title>The Global Catalogue of Microorganisms (GCM) 10K type strain sequencing project: providing services to taxonomists for standard genome sequencing and annotation.</title>
        <authorList>
            <consortium name="The Broad Institute Genomics Platform"/>
            <consortium name="The Broad Institute Genome Sequencing Center for Infectious Disease"/>
            <person name="Wu L."/>
            <person name="Ma J."/>
        </authorList>
    </citation>
    <scope>NUCLEOTIDE SEQUENCE [LARGE SCALE GENOMIC DNA]</scope>
    <source>
        <strain evidence="3">JCM 17664</strain>
    </source>
</reference>
<protein>
    <submittedName>
        <fullName evidence="2">Carboxymuconolactone decarboxylase family protein</fullName>
    </submittedName>
</protein>
<evidence type="ECO:0000259" key="1">
    <source>
        <dbReference type="Pfam" id="PF02627"/>
    </source>
</evidence>
<dbReference type="PANTHER" id="PTHR34846">
    <property type="entry name" value="4-CARBOXYMUCONOLACTONE DECARBOXYLASE FAMILY PROTEIN (AFU_ORTHOLOGUE AFUA_6G11590)"/>
    <property type="match status" value="1"/>
</dbReference>
<dbReference type="RefSeq" id="WP_344981035.1">
    <property type="nucleotide sequence ID" value="NZ_BAABFN010000021.1"/>
</dbReference>
<dbReference type="InterPro" id="IPR004675">
    <property type="entry name" value="AhpD_core"/>
</dbReference>
<dbReference type="NCBIfam" id="TIGR00778">
    <property type="entry name" value="ahpD_dom"/>
    <property type="match status" value="1"/>
</dbReference>
<dbReference type="InterPro" id="IPR029032">
    <property type="entry name" value="AhpD-like"/>
</dbReference>
<keyword evidence="3" id="KW-1185">Reference proteome</keyword>
<dbReference type="InterPro" id="IPR003779">
    <property type="entry name" value="CMD-like"/>
</dbReference>
<dbReference type="Proteomes" id="UP001501207">
    <property type="component" value="Unassembled WGS sequence"/>
</dbReference>
<proteinExistence type="predicted"/>
<dbReference type="PANTHER" id="PTHR34846:SF10">
    <property type="entry name" value="CYTOPLASMIC PROTEIN"/>
    <property type="match status" value="1"/>
</dbReference>
<gene>
    <name evidence="2" type="ORF">GCM10023143_31060</name>
</gene>
<comment type="caution">
    <text evidence="2">The sequence shown here is derived from an EMBL/GenBank/DDBJ whole genome shotgun (WGS) entry which is preliminary data.</text>
</comment>